<evidence type="ECO:0000256" key="5">
    <source>
        <dbReference type="ARBA" id="ARBA00022824"/>
    </source>
</evidence>
<dbReference type="PANTHER" id="PTHR17600:SF2">
    <property type="entry name" value="LRP CHAPERONE MESD"/>
    <property type="match status" value="1"/>
</dbReference>
<keyword evidence="4" id="KW-0732">Signal</keyword>
<keyword evidence="5" id="KW-0256">Endoplasmic reticulum</keyword>
<dbReference type="SUPFAM" id="SSF52058">
    <property type="entry name" value="L domain-like"/>
    <property type="match status" value="1"/>
</dbReference>
<evidence type="ECO:0000256" key="2">
    <source>
        <dbReference type="ARBA" id="ARBA00011068"/>
    </source>
</evidence>
<feature type="region of interest" description="Disordered" evidence="7">
    <location>
        <begin position="1"/>
        <end position="37"/>
    </location>
</feature>
<dbReference type="Pfam" id="PF10185">
    <property type="entry name" value="Mesd"/>
    <property type="match status" value="1"/>
</dbReference>
<keyword evidence="8" id="KW-0812">Transmembrane</keyword>
<evidence type="ECO:0000256" key="1">
    <source>
        <dbReference type="ARBA" id="ARBA00004240"/>
    </source>
</evidence>
<dbReference type="EMBL" id="JABFTP020000001">
    <property type="protein sequence ID" value="KAL3266204.1"/>
    <property type="molecule type" value="Genomic_DNA"/>
</dbReference>
<dbReference type="PROSITE" id="PS51450">
    <property type="entry name" value="LRR"/>
    <property type="match status" value="1"/>
</dbReference>
<feature type="compositionally biased region" description="Acidic residues" evidence="7">
    <location>
        <begin position="7"/>
        <end position="20"/>
    </location>
</feature>
<dbReference type="AlphaFoldDB" id="A0ABD2MIM6"/>
<sequence>MERLLDQWDEDEEPLPEDELPEHLRPPPKVDFSQFDPSNPEAMLQATKKGKTLMTFVQVTGDATRDETEDLTKIWQTSLWNSHIQAERYLVDDNRAIFLFKDGSQAWSAKEYLIDQEKCESVTIENKKIFDCFHLAVIRFKSESLSERMKINQLSKIKSNMQFFLILVVFMTAFEEFTNGDCNNEPKCQISKVLGMKGADCYDRDIREFPKCLRSDIEIIDLTKNRIKQLRFSDLERYTYLKMLYLQDNFLLKIEDNAFDGKTDLTTLDLSNNGMTKIPLDIFHLPSLQSLYLSQNTNTNIVETMEEAKPITSPLTQFDISFSEIERLPEIGLLPTLVKYNISGNNLVELNIKHFSGLCGLKYLITNNITVNLQEPCDCWNTNRWLKSKNVIFSPFDCEMKETLCAEVPVNASDLESYEKCSKLLREITAKSMLKKILIPLLIGVVIVCVCIGFYCRRRRKLNKKALYGVPMEEEKLSTLEKHQ</sequence>
<keyword evidence="8" id="KW-1133">Transmembrane helix</keyword>
<comment type="caution">
    <text evidence="9">The sequence shown here is derived from an EMBL/GenBank/DDBJ whole genome shotgun (WGS) entry which is preliminary data.</text>
</comment>
<evidence type="ECO:0000313" key="9">
    <source>
        <dbReference type="EMBL" id="KAL3266204.1"/>
    </source>
</evidence>
<evidence type="ECO:0000256" key="3">
    <source>
        <dbReference type="ARBA" id="ARBA00022687"/>
    </source>
</evidence>
<protein>
    <submittedName>
        <fullName evidence="9">Uncharacterized protein</fullName>
    </submittedName>
</protein>
<keyword evidence="6" id="KW-0143">Chaperone</keyword>
<evidence type="ECO:0000313" key="10">
    <source>
        <dbReference type="Proteomes" id="UP001516400"/>
    </source>
</evidence>
<dbReference type="GO" id="GO:0006457">
    <property type="term" value="P:protein folding"/>
    <property type="evidence" value="ECO:0007669"/>
    <property type="project" value="UniProtKB-ARBA"/>
</dbReference>
<dbReference type="Pfam" id="PF13855">
    <property type="entry name" value="LRR_8"/>
    <property type="match status" value="1"/>
</dbReference>
<dbReference type="PANTHER" id="PTHR17600">
    <property type="entry name" value="MESODERM DEVELOPMENT CANDIDATE 2"/>
    <property type="match status" value="1"/>
</dbReference>
<keyword evidence="10" id="KW-1185">Reference proteome</keyword>
<dbReference type="Proteomes" id="UP001516400">
    <property type="component" value="Unassembled WGS sequence"/>
</dbReference>
<organism evidence="9 10">
    <name type="scientific">Cryptolaemus montrouzieri</name>
    <dbReference type="NCBI Taxonomy" id="559131"/>
    <lineage>
        <taxon>Eukaryota</taxon>
        <taxon>Metazoa</taxon>
        <taxon>Ecdysozoa</taxon>
        <taxon>Arthropoda</taxon>
        <taxon>Hexapoda</taxon>
        <taxon>Insecta</taxon>
        <taxon>Pterygota</taxon>
        <taxon>Neoptera</taxon>
        <taxon>Endopterygota</taxon>
        <taxon>Coleoptera</taxon>
        <taxon>Polyphaga</taxon>
        <taxon>Cucujiformia</taxon>
        <taxon>Coccinelloidea</taxon>
        <taxon>Coccinellidae</taxon>
        <taxon>Scymninae</taxon>
        <taxon>Scymnini</taxon>
        <taxon>Cryptolaemus</taxon>
    </lineage>
</organism>
<dbReference type="GO" id="GO:0005783">
    <property type="term" value="C:endoplasmic reticulum"/>
    <property type="evidence" value="ECO:0007669"/>
    <property type="project" value="UniProtKB-SubCell"/>
</dbReference>
<keyword evidence="3" id="KW-0879">Wnt signaling pathway</keyword>
<gene>
    <name evidence="9" type="ORF">HHI36_010387</name>
</gene>
<keyword evidence="8" id="KW-0472">Membrane</keyword>
<dbReference type="FunFam" id="3.30.70.260:FF:000031">
    <property type="entry name" value="LDLR chaperone MESD"/>
    <property type="match status" value="1"/>
</dbReference>
<reference evidence="9 10" key="1">
    <citation type="journal article" date="2021" name="BMC Biol.">
        <title>Horizontally acquired antibacterial genes associated with adaptive radiation of ladybird beetles.</title>
        <authorList>
            <person name="Li H.S."/>
            <person name="Tang X.F."/>
            <person name="Huang Y.H."/>
            <person name="Xu Z.Y."/>
            <person name="Chen M.L."/>
            <person name="Du X.Y."/>
            <person name="Qiu B.Y."/>
            <person name="Chen P.T."/>
            <person name="Zhang W."/>
            <person name="Slipinski A."/>
            <person name="Escalona H.E."/>
            <person name="Waterhouse R.M."/>
            <person name="Zwick A."/>
            <person name="Pang H."/>
        </authorList>
    </citation>
    <scope>NUCLEOTIDE SEQUENCE [LARGE SCALE GENOMIC DNA]</scope>
    <source>
        <strain evidence="9">SYSU2018</strain>
    </source>
</reference>
<accession>A0ABD2MIM6</accession>
<evidence type="ECO:0000256" key="8">
    <source>
        <dbReference type="SAM" id="Phobius"/>
    </source>
</evidence>
<proteinExistence type="inferred from homology"/>
<dbReference type="InterPro" id="IPR019330">
    <property type="entry name" value="MESD"/>
</dbReference>
<dbReference type="Gene3D" id="3.80.10.10">
    <property type="entry name" value="Ribonuclease Inhibitor"/>
    <property type="match status" value="1"/>
</dbReference>
<dbReference type="InterPro" id="IPR001611">
    <property type="entry name" value="Leu-rich_rpt"/>
</dbReference>
<evidence type="ECO:0000256" key="6">
    <source>
        <dbReference type="ARBA" id="ARBA00023186"/>
    </source>
</evidence>
<name>A0ABD2MIM6_9CUCU</name>
<comment type="subcellular location">
    <subcellularLocation>
        <location evidence="1">Endoplasmic reticulum</location>
    </subcellularLocation>
</comment>
<dbReference type="InterPro" id="IPR032675">
    <property type="entry name" value="LRR_dom_sf"/>
</dbReference>
<feature type="transmembrane region" description="Helical" evidence="8">
    <location>
        <begin position="437"/>
        <end position="456"/>
    </location>
</feature>
<evidence type="ECO:0000256" key="4">
    <source>
        <dbReference type="ARBA" id="ARBA00022729"/>
    </source>
</evidence>
<comment type="similarity">
    <text evidence="2">Belongs to the MESD family.</text>
</comment>
<dbReference type="GO" id="GO:0016055">
    <property type="term" value="P:Wnt signaling pathway"/>
    <property type="evidence" value="ECO:0007669"/>
    <property type="project" value="UniProtKB-KW"/>
</dbReference>
<evidence type="ECO:0000256" key="7">
    <source>
        <dbReference type="SAM" id="MobiDB-lite"/>
    </source>
</evidence>
<dbReference type="Gene3D" id="3.30.70.260">
    <property type="match status" value="1"/>
</dbReference>